<feature type="domain" description="VOC" evidence="1">
    <location>
        <begin position="150"/>
        <end position="271"/>
    </location>
</feature>
<dbReference type="PANTHER" id="PTHR33993:SF14">
    <property type="entry name" value="GB|AAF24581.1"/>
    <property type="match status" value="1"/>
</dbReference>
<dbReference type="Gene3D" id="3.10.180.10">
    <property type="entry name" value="2,3-Dihydroxybiphenyl 1,2-Dioxygenase, domain 1"/>
    <property type="match status" value="2"/>
</dbReference>
<sequence length="276" mass="28427">MLTTAVTPGSPNWLDLTSPDTADSATFYATVLGWTFAATDPEDGTHGLFRQYGRTVAAVGPVGPDDGAPAWTISFCSLDVDRTAELVETAGGLVHTTASDAAATAAAAAVPLATLAEARTVHCTDSTGARFAVRQPGRTPGLEAVTDPGTFCWAECHSVDAEAAKAFYRAVFAWQEQDVPLGEAMYTVLTPAGGGTDDAHGGLMQLSPGHTAAGTGSHWLPYFEVPNVDAAVALAERLRATVRIPPTDVHGVGRLARLADPYGAVFAVITSAATSG</sequence>
<comment type="caution">
    <text evidence="2">The sequence shown here is derived from an EMBL/GenBank/DDBJ whole genome shotgun (WGS) entry which is preliminary data.</text>
</comment>
<dbReference type="InterPro" id="IPR029068">
    <property type="entry name" value="Glyas_Bleomycin-R_OHBP_Dase"/>
</dbReference>
<keyword evidence="3" id="KW-1185">Reference proteome</keyword>
<dbReference type="CDD" id="cd07247">
    <property type="entry name" value="SgaA_N_like"/>
    <property type="match status" value="1"/>
</dbReference>
<dbReference type="RefSeq" id="WP_313765810.1">
    <property type="nucleotide sequence ID" value="NZ_BAAAVH010000013.1"/>
</dbReference>
<dbReference type="PANTHER" id="PTHR33993">
    <property type="entry name" value="GLYOXALASE-RELATED"/>
    <property type="match status" value="1"/>
</dbReference>
<dbReference type="EMBL" id="JBHSOD010000125">
    <property type="protein sequence ID" value="MFC5891089.1"/>
    <property type="molecule type" value="Genomic_DNA"/>
</dbReference>
<dbReference type="SUPFAM" id="SSF54593">
    <property type="entry name" value="Glyoxalase/Bleomycin resistance protein/Dihydroxybiphenyl dioxygenase"/>
    <property type="match status" value="2"/>
</dbReference>
<dbReference type="InterPro" id="IPR052164">
    <property type="entry name" value="Anthracycline_SecMetBiosynth"/>
</dbReference>
<name>A0ABW1FB58_9ACTN</name>
<dbReference type="InterPro" id="IPR004360">
    <property type="entry name" value="Glyas_Fos-R_dOase_dom"/>
</dbReference>
<dbReference type="Proteomes" id="UP001596067">
    <property type="component" value="Unassembled WGS sequence"/>
</dbReference>
<proteinExistence type="predicted"/>
<protein>
    <submittedName>
        <fullName evidence="2">VOC family protein</fullName>
    </submittedName>
</protein>
<reference evidence="3" key="1">
    <citation type="journal article" date="2019" name="Int. J. Syst. Evol. Microbiol.">
        <title>The Global Catalogue of Microorganisms (GCM) 10K type strain sequencing project: providing services to taxonomists for standard genome sequencing and annotation.</title>
        <authorList>
            <consortium name="The Broad Institute Genomics Platform"/>
            <consortium name="The Broad Institute Genome Sequencing Center for Infectious Disease"/>
            <person name="Wu L."/>
            <person name="Ma J."/>
        </authorList>
    </citation>
    <scope>NUCLEOTIDE SEQUENCE [LARGE SCALE GENOMIC DNA]</scope>
    <source>
        <strain evidence="3">CGMCC 4.1469</strain>
    </source>
</reference>
<evidence type="ECO:0000313" key="3">
    <source>
        <dbReference type="Proteomes" id="UP001596067"/>
    </source>
</evidence>
<dbReference type="PROSITE" id="PS51819">
    <property type="entry name" value="VOC"/>
    <property type="match status" value="1"/>
</dbReference>
<gene>
    <name evidence="2" type="ORF">ACFP0N_39670</name>
</gene>
<organism evidence="2 3">
    <name type="scientific">Kitasatospora aburaviensis</name>
    <dbReference type="NCBI Taxonomy" id="67265"/>
    <lineage>
        <taxon>Bacteria</taxon>
        <taxon>Bacillati</taxon>
        <taxon>Actinomycetota</taxon>
        <taxon>Actinomycetes</taxon>
        <taxon>Kitasatosporales</taxon>
        <taxon>Streptomycetaceae</taxon>
        <taxon>Kitasatospora</taxon>
    </lineage>
</organism>
<dbReference type="InterPro" id="IPR037523">
    <property type="entry name" value="VOC_core"/>
</dbReference>
<evidence type="ECO:0000313" key="2">
    <source>
        <dbReference type="EMBL" id="MFC5891089.1"/>
    </source>
</evidence>
<evidence type="ECO:0000259" key="1">
    <source>
        <dbReference type="PROSITE" id="PS51819"/>
    </source>
</evidence>
<accession>A0ABW1FB58</accession>
<dbReference type="Pfam" id="PF00903">
    <property type="entry name" value="Glyoxalase"/>
    <property type="match status" value="2"/>
</dbReference>